<protein>
    <submittedName>
        <fullName evidence="1">Uncharacterized protein</fullName>
    </submittedName>
</protein>
<proteinExistence type="predicted"/>
<sequence>MGALAAHTAAPTPAATLPTFTTCTATCTLALG</sequence>
<organism evidence="1">
    <name type="scientific">Anguilla anguilla</name>
    <name type="common">European freshwater eel</name>
    <name type="synonym">Muraena anguilla</name>
    <dbReference type="NCBI Taxonomy" id="7936"/>
    <lineage>
        <taxon>Eukaryota</taxon>
        <taxon>Metazoa</taxon>
        <taxon>Chordata</taxon>
        <taxon>Craniata</taxon>
        <taxon>Vertebrata</taxon>
        <taxon>Euteleostomi</taxon>
        <taxon>Actinopterygii</taxon>
        <taxon>Neopterygii</taxon>
        <taxon>Teleostei</taxon>
        <taxon>Anguilliformes</taxon>
        <taxon>Anguillidae</taxon>
        <taxon>Anguilla</taxon>
    </lineage>
</organism>
<dbReference type="AlphaFoldDB" id="A0A0E9QG87"/>
<dbReference type="EMBL" id="GBXM01093060">
    <property type="protein sequence ID" value="JAH15517.1"/>
    <property type="molecule type" value="Transcribed_RNA"/>
</dbReference>
<reference evidence="1" key="2">
    <citation type="journal article" date="2015" name="Fish Shellfish Immunol.">
        <title>Early steps in the European eel (Anguilla anguilla)-Vibrio vulnificus interaction in the gills: Role of the RtxA13 toxin.</title>
        <authorList>
            <person name="Callol A."/>
            <person name="Pajuelo D."/>
            <person name="Ebbesson L."/>
            <person name="Teles M."/>
            <person name="MacKenzie S."/>
            <person name="Amaro C."/>
        </authorList>
    </citation>
    <scope>NUCLEOTIDE SEQUENCE</scope>
</reference>
<name>A0A0E9QG87_ANGAN</name>
<accession>A0A0E9QG87</accession>
<dbReference type="EMBL" id="GBXM01075597">
    <property type="protein sequence ID" value="JAH32980.1"/>
    <property type="molecule type" value="Transcribed_RNA"/>
</dbReference>
<evidence type="ECO:0000313" key="1">
    <source>
        <dbReference type="EMBL" id="JAH15517.1"/>
    </source>
</evidence>
<reference evidence="1" key="1">
    <citation type="submission" date="2014-11" db="EMBL/GenBank/DDBJ databases">
        <authorList>
            <person name="Amaro Gonzalez C."/>
        </authorList>
    </citation>
    <scope>NUCLEOTIDE SEQUENCE</scope>
</reference>